<dbReference type="PATRIC" id="fig|1204738.3.peg.1898"/>
<accession>L9UAB4</accession>
<feature type="transmembrane region" description="Helical" evidence="1">
    <location>
        <begin position="267"/>
        <end position="290"/>
    </location>
</feature>
<feature type="transmembrane region" description="Helical" evidence="1">
    <location>
        <begin position="202"/>
        <end position="222"/>
    </location>
</feature>
<feature type="transmembrane region" description="Helical" evidence="1">
    <location>
        <begin position="143"/>
        <end position="165"/>
    </location>
</feature>
<feature type="transmembrane region" description="Helical" evidence="1">
    <location>
        <begin position="75"/>
        <end position="97"/>
    </location>
</feature>
<dbReference type="EMBL" id="AOPO01000004">
    <property type="protein sequence ID" value="ELY21712.1"/>
    <property type="molecule type" value="Genomic_DNA"/>
</dbReference>
<feature type="transmembrane region" description="Helical" evidence="1">
    <location>
        <begin position="109"/>
        <end position="131"/>
    </location>
</feature>
<evidence type="ECO:0000313" key="3">
    <source>
        <dbReference type="Proteomes" id="UP000011651"/>
    </source>
</evidence>
<name>L9UAB4_9GAMM</name>
<feature type="transmembrane region" description="Helical" evidence="1">
    <location>
        <begin position="471"/>
        <end position="490"/>
    </location>
</feature>
<protein>
    <recommendedName>
        <fullName evidence="4">Xanthine/uracil/vitamin C permease</fullName>
    </recommendedName>
</protein>
<feature type="transmembrane region" description="Helical" evidence="1">
    <location>
        <begin position="407"/>
        <end position="424"/>
    </location>
</feature>
<proteinExistence type="predicted"/>
<keyword evidence="1" id="KW-0812">Transmembrane</keyword>
<evidence type="ECO:0008006" key="4">
    <source>
        <dbReference type="Google" id="ProtNLM"/>
    </source>
</evidence>
<feature type="transmembrane region" description="Helical" evidence="1">
    <location>
        <begin position="47"/>
        <end position="69"/>
    </location>
</feature>
<evidence type="ECO:0000256" key="1">
    <source>
        <dbReference type="SAM" id="Phobius"/>
    </source>
</evidence>
<reference evidence="2 3" key="1">
    <citation type="journal article" date="2013" name="Genome Announc.">
        <title>Draft Genome of the Marine Gammaproteobacterium Halomonas titanicae.</title>
        <authorList>
            <person name="Sanchez-Porro C."/>
            <person name="de la Haba R.R."/>
            <person name="Cruz-Hernandez N."/>
            <person name="Gonzalez J.M."/>
            <person name="Reyes-Guirao C."/>
            <person name="Navarro-Sampedro L."/>
            <person name="Carballo M."/>
            <person name="Ventosa A."/>
        </authorList>
    </citation>
    <scope>NUCLEOTIDE SEQUENCE [LARGE SCALE GENOMIC DNA]</scope>
    <source>
        <strain evidence="2 3">BH1</strain>
    </source>
</reference>
<dbReference type="Proteomes" id="UP000011651">
    <property type="component" value="Unassembled WGS sequence"/>
</dbReference>
<feature type="transmembrane region" description="Helical" evidence="1">
    <location>
        <begin position="177"/>
        <end position="196"/>
    </location>
</feature>
<keyword evidence="1" id="KW-0472">Membrane</keyword>
<feature type="transmembrane region" description="Helical" evidence="1">
    <location>
        <begin position="444"/>
        <end position="464"/>
    </location>
</feature>
<dbReference type="PANTHER" id="PTHR31610:SF0">
    <property type="entry name" value="SLC26A_SULP TRANSPORTER DOMAIN-CONTAINING PROTEIN"/>
    <property type="match status" value="1"/>
</dbReference>
<feature type="transmembrane region" description="Helical" evidence="1">
    <location>
        <begin position="229"/>
        <end position="247"/>
    </location>
</feature>
<dbReference type="PANTHER" id="PTHR31610">
    <property type="entry name" value="SLR0360 PROTEIN"/>
    <property type="match status" value="1"/>
</dbReference>
<comment type="caution">
    <text evidence="2">The sequence shown here is derived from an EMBL/GenBank/DDBJ whole genome shotgun (WGS) entry which is preliminary data.</text>
</comment>
<sequence length="523" mass="56004">MCRTLDRLVNTSAHSALPCIQHTIIKRPNMAAASTHYPWYKKEDTDAFFALFQNNIANFVIIAITMLGMGFPSSIVYGQVLPGAAVAVMVGNFYYAWSAARLARKENRADVTALSYGISTPVMFVFLFGVLLPAKQLTGDAEMAWKVAVAACFISGAIEAAISIIGRWVQYHLPRAAMLGAVAGVALTFIAGEMLFKTLEMPIIGLLVLAIIIVGLVARVSMPFQLPTSLFAIIVGTTMAYLIGDAGTERFSDAFTHLGFYPLLPNLAWFEGLGLLLTSMLAVLTVVLPITLYNAIETMNNVEAMEAAGDKYDVRECQAVDGAGTMIGALFGGVFPTTVYIATVGAKWMGAGRGYSLLNGAVYALATMFGLIAALAAIIPVSVVAPILVFVGMSMIATAFQSNDTRYYPAVALAMLPYFANYVMTRFNRGAGEVVTDISSAIVVMGQGAMFMAILLGAMTVSVIDHQFRRAAAFAAIAAGFSFVGLMHAPELSFNAAPEFVMGYLGMALLFIYFSFQEAGRLR</sequence>
<feature type="transmembrane region" description="Helical" evidence="1">
    <location>
        <begin position="496"/>
        <end position="516"/>
    </location>
</feature>
<feature type="transmembrane region" description="Helical" evidence="1">
    <location>
        <begin position="357"/>
        <end position="377"/>
    </location>
</feature>
<organism evidence="2 3">
    <name type="scientific">Vreelandella titanicae BH1</name>
    <dbReference type="NCBI Taxonomy" id="1204738"/>
    <lineage>
        <taxon>Bacteria</taxon>
        <taxon>Pseudomonadati</taxon>
        <taxon>Pseudomonadota</taxon>
        <taxon>Gammaproteobacteria</taxon>
        <taxon>Oceanospirillales</taxon>
        <taxon>Halomonadaceae</taxon>
        <taxon>Vreelandella</taxon>
    </lineage>
</organism>
<keyword evidence="1" id="KW-1133">Transmembrane helix</keyword>
<gene>
    <name evidence="2" type="ORF">HALTITAN_1264</name>
</gene>
<evidence type="ECO:0000313" key="2">
    <source>
        <dbReference type="EMBL" id="ELY21712.1"/>
    </source>
</evidence>
<dbReference type="AlphaFoldDB" id="L9UAB4"/>